<evidence type="ECO:0000256" key="2">
    <source>
        <dbReference type="ARBA" id="ARBA00049106"/>
    </source>
</evidence>
<evidence type="ECO:0000256" key="1">
    <source>
        <dbReference type="ARBA" id="ARBA00008710"/>
    </source>
</evidence>
<dbReference type="InterPro" id="IPR012349">
    <property type="entry name" value="Split_barrel_FMN-bd"/>
</dbReference>
<evidence type="ECO:0000313" key="3">
    <source>
        <dbReference type="EMBL" id="MBE1606025.1"/>
    </source>
</evidence>
<dbReference type="AlphaFoldDB" id="A0A927MZL8"/>
<dbReference type="NCBIfam" id="TIGR00026">
    <property type="entry name" value="hi_GC_TIGR00026"/>
    <property type="match status" value="1"/>
</dbReference>
<accession>A0A927MZL8</accession>
<reference evidence="3" key="1">
    <citation type="submission" date="2020-10" db="EMBL/GenBank/DDBJ databases">
        <title>Sequencing the genomes of 1000 actinobacteria strains.</title>
        <authorList>
            <person name="Klenk H.-P."/>
        </authorList>
    </citation>
    <scope>NUCLEOTIDE SEQUENCE</scope>
    <source>
        <strain evidence="3">DSM 45354</strain>
    </source>
</reference>
<sequence>MARAKDVLYRCATRLHRAAFSASKGRLFGRAMGMPVVELITTGRRSGSERSTMLTVPIVEDGRIVLVASFGGDDRNPAWYLNLRANPKVRAVMAGTARRMVARTATSEERAALWPRIIATFQGYANYQSRTSRPIPVVILEPATEDQARTS</sequence>
<dbReference type="PANTHER" id="PTHR39428:SF1">
    <property type="entry name" value="F420H(2)-DEPENDENT QUINONE REDUCTASE RV1261C"/>
    <property type="match status" value="1"/>
</dbReference>
<dbReference type="GO" id="GO:0005886">
    <property type="term" value="C:plasma membrane"/>
    <property type="evidence" value="ECO:0007669"/>
    <property type="project" value="TreeGrafter"/>
</dbReference>
<proteinExistence type="inferred from homology"/>
<comment type="catalytic activity">
    <reaction evidence="2">
        <text>oxidized coenzyme F420-(gamma-L-Glu)(n) + a quinol + H(+) = reduced coenzyme F420-(gamma-L-Glu)(n) + a quinone</text>
        <dbReference type="Rhea" id="RHEA:39663"/>
        <dbReference type="Rhea" id="RHEA-COMP:12939"/>
        <dbReference type="Rhea" id="RHEA-COMP:14378"/>
        <dbReference type="ChEBI" id="CHEBI:15378"/>
        <dbReference type="ChEBI" id="CHEBI:24646"/>
        <dbReference type="ChEBI" id="CHEBI:132124"/>
        <dbReference type="ChEBI" id="CHEBI:133980"/>
        <dbReference type="ChEBI" id="CHEBI:139511"/>
    </reaction>
</comment>
<dbReference type="Proteomes" id="UP000638648">
    <property type="component" value="Unassembled WGS sequence"/>
</dbReference>
<dbReference type="GO" id="GO:0016491">
    <property type="term" value="F:oxidoreductase activity"/>
    <property type="evidence" value="ECO:0007669"/>
    <property type="project" value="InterPro"/>
</dbReference>
<keyword evidence="4" id="KW-1185">Reference proteome</keyword>
<dbReference type="Gene3D" id="2.30.110.10">
    <property type="entry name" value="Electron Transport, Fmn-binding Protein, Chain A"/>
    <property type="match status" value="1"/>
</dbReference>
<dbReference type="InterPro" id="IPR004378">
    <property type="entry name" value="F420H2_quin_Rdtase"/>
</dbReference>
<dbReference type="PANTHER" id="PTHR39428">
    <property type="entry name" value="F420H(2)-DEPENDENT QUINONE REDUCTASE RV1261C"/>
    <property type="match status" value="1"/>
</dbReference>
<gene>
    <name evidence="3" type="ORF">HEB94_002873</name>
</gene>
<comment type="caution">
    <text evidence="3">The sequence shown here is derived from an EMBL/GenBank/DDBJ whole genome shotgun (WGS) entry which is preliminary data.</text>
</comment>
<protein>
    <submittedName>
        <fullName evidence="3">Deazaflavin-dependent oxidoreductase (Nitroreductase family)</fullName>
    </submittedName>
</protein>
<dbReference type="GO" id="GO:0070967">
    <property type="term" value="F:coenzyme F420 binding"/>
    <property type="evidence" value="ECO:0007669"/>
    <property type="project" value="TreeGrafter"/>
</dbReference>
<organism evidence="3 4">
    <name type="scientific">Actinopolymorpha pittospori</name>
    <dbReference type="NCBI Taxonomy" id="648752"/>
    <lineage>
        <taxon>Bacteria</taxon>
        <taxon>Bacillati</taxon>
        <taxon>Actinomycetota</taxon>
        <taxon>Actinomycetes</taxon>
        <taxon>Propionibacteriales</taxon>
        <taxon>Actinopolymorphaceae</taxon>
        <taxon>Actinopolymorpha</taxon>
    </lineage>
</organism>
<dbReference type="Pfam" id="PF04075">
    <property type="entry name" value="F420H2_quin_red"/>
    <property type="match status" value="1"/>
</dbReference>
<comment type="similarity">
    <text evidence="1">Belongs to the F420H(2)-dependent quinone reductase family.</text>
</comment>
<name>A0A927MZL8_9ACTN</name>
<dbReference type="EMBL" id="JADBEM010000001">
    <property type="protein sequence ID" value="MBE1606025.1"/>
    <property type="molecule type" value="Genomic_DNA"/>
</dbReference>
<evidence type="ECO:0000313" key="4">
    <source>
        <dbReference type="Proteomes" id="UP000638648"/>
    </source>
</evidence>
<dbReference type="RefSeq" id="WP_192750226.1">
    <property type="nucleotide sequence ID" value="NZ_BAABJL010000025.1"/>
</dbReference>